<sequence>MEWLIWTGAAMTVAGLIGIFWCIRRVIGAKRAGLSQQELSAVVQRVVAVNLGAFAVSALGLGAVVAGLVLK</sequence>
<dbReference type="EMBL" id="RRAZ01000007">
    <property type="protein sequence ID" value="RRH76369.1"/>
    <property type="molecule type" value="Genomic_DNA"/>
</dbReference>
<keyword evidence="1" id="KW-1133">Transmembrane helix</keyword>
<protein>
    <submittedName>
        <fullName evidence="2">Uncharacterized protein</fullName>
    </submittedName>
</protein>
<feature type="transmembrane region" description="Helical" evidence="1">
    <location>
        <begin position="47"/>
        <end position="70"/>
    </location>
</feature>
<dbReference type="AlphaFoldDB" id="A0A3P3DQ46"/>
<dbReference type="RefSeq" id="WP_124964172.1">
    <property type="nucleotide sequence ID" value="NZ_RRAZ01000007.1"/>
</dbReference>
<evidence type="ECO:0000313" key="3">
    <source>
        <dbReference type="Proteomes" id="UP000282125"/>
    </source>
</evidence>
<keyword evidence="1" id="KW-0812">Transmembrane</keyword>
<evidence type="ECO:0000313" key="2">
    <source>
        <dbReference type="EMBL" id="RRH76369.1"/>
    </source>
</evidence>
<keyword evidence="3" id="KW-1185">Reference proteome</keyword>
<accession>A0A3P3DQ46</accession>
<dbReference type="OrthoDB" id="7875737at2"/>
<organism evidence="2 3">
    <name type="scientific">Falsigemmobacter faecalis</name>
    <dbReference type="NCBI Taxonomy" id="2488730"/>
    <lineage>
        <taxon>Bacteria</taxon>
        <taxon>Pseudomonadati</taxon>
        <taxon>Pseudomonadota</taxon>
        <taxon>Alphaproteobacteria</taxon>
        <taxon>Rhodobacterales</taxon>
        <taxon>Paracoccaceae</taxon>
        <taxon>Falsigemmobacter</taxon>
    </lineage>
</organism>
<proteinExistence type="predicted"/>
<dbReference type="Proteomes" id="UP000282125">
    <property type="component" value="Unassembled WGS sequence"/>
</dbReference>
<feature type="transmembrane region" description="Helical" evidence="1">
    <location>
        <begin position="6"/>
        <end position="27"/>
    </location>
</feature>
<reference evidence="2 3" key="1">
    <citation type="submission" date="2018-11" db="EMBL/GenBank/DDBJ databases">
        <title>Gemmobacter sp. nov., YIM 102744-1 draft genome.</title>
        <authorList>
            <person name="Li G."/>
            <person name="Jiang Y."/>
        </authorList>
    </citation>
    <scope>NUCLEOTIDE SEQUENCE [LARGE SCALE GENOMIC DNA]</scope>
    <source>
        <strain evidence="2 3">YIM 102744-1</strain>
    </source>
</reference>
<name>A0A3P3DQ46_9RHOB</name>
<keyword evidence="1" id="KW-0472">Membrane</keyword>
<gene>
    <name evidence="2" type="ORF">EG244_06330</name>
</gene>
<evidence type="ECO:0000256" key="1">
    <source>
        <dbReference type="SAM" id="Phobius"/>
    </source>
</evidence>
<comment type="caution">
    <text evidence="2">The sequence shown here is derived from an EMBL/GenBank/DDBJ whole genome shotgun (WGS) entry which is preliminary data.</text>
</comment>